<keyword evidence="12" id="KW-1185">Reference proteome</keyword>
<dbReference type="SUPFAM" id="SSF53187">
    <property type="entry name" value="Zn-dependent exopeptidases"/>
    <property type="match status" value="1"/>
</dbReference>
<evidence type="ECO:0000256" key="6">
    <source>
        <dbReference type="ARBA" id="ARBA00022801"/>
    </source>
</evidence>
<dbReference type="Pfam" id="PF04389">
    <property type="entry name" value="Peptidase_M28"/>
    <property type="match status" value="1"/>
</dbReference>
<dbReference type="PANTHER" id="PTHR12147">
    <property type="entry name" value="METALLOPEPTIDASE M28 FAMILY MEMBER"/>
    <property type="match status" value="1"/>
</dbReference>
<evidence type="ECO:0000256" key="1">
    <source>
        <dbReference type="ARBA" id="ARBA00005957"/>
    </source>
</evidence>
<feature type="signal peptide" evidence="8">
    <location>
        <begin position="1"/>
        <end position="28"/>
    </location>
</feature>
<dbReference type="Proteomes" id="UP000619788">
    <property type="component" value="Unassembled WGS sequence"/>
</dbReference>
<evidence type="ECO:0000256" key="3">
    <source>
        <dbReference type="ARBA" id="ARBA00022670"/>
    </source>
</evidence>
<dbReference type="AlphaFoldDB" id="A0A8J3SPN3"/>
<evidence type="ECO:0000256" key="5">
    <source>
        <dbReference type="ARBA" id="ARBA00022729"/>
    </source>
</evidence>
<name>A0A8J3SPN3_9ACTN</name>
<dbReference type="GO" id="GO:0006508">
    <property type="term" value="P:proteolysis"/>
    <property type="evidence" value="ECO:0007669"/>
    <property type="project" value="UniProtKB-KW"/>
</dbReference>
<dbReference type="Gene3D" id="3.50.30.30">
    <property type="match status" value="1"/>
</dbReference>
<dbReference type="GO" id="GO:0046872">
    <property type="term" value="F:metal ion binding"/>
    <property type="evidence" value="ECO:0007669"/>
    <property type="project" value="UniProtKB-KW"/>
</dbReference>
<dbReference type="PANTHER" id="PTHR12147:SF26">
    <property type="entry name" value="PEPTIDASE M28 DOMAIN-CONTAINING PROTEIN"/>
    <property type="match status" value="1"/>
</dbReference>
<evidence type="ECO:0000256" key="2">
    <source>
        <dbReference type="ARBA" id="ARBA00022438"/>
    </source>
</evidence>
<comment type="caution">
    <text evidence="11">The sequence shown here is derived from an EMBL/GenBank/DDBJ whole genome shotgun (WGS) entry which is preliminary data.</text>
</comment>
<proteinExistence type="inferred from homology"/>
<evidence type="ECO:0000256" key="8">
    <source>
        <dbReference type="SAM" id="SignalP"/>
    </source>
</evidence>
<dbReference type="GO" id="GO:0004177">
    <property type="term" value="F:aminopeptidase activity"/>
    <property type="evidence" value="ECO:0007669"/>
    <property type="project" value="UniProtKB-KW"/>
</dbReference>
<evidence type="ECO:0000256" key="7">
    <source>
        <dbReference type="ARBA" id="ARBA00022833"/>
    </source>
</evidence>
<dbReference type="InterPro" id="IPR045175">
    <property type="entry name" value="M28_fam"/>
</dbReference>
<dbReference type="InterPro" id="IPR003137">
    <property type="entry name" value="PA_domain"/>
</dbReference>
<dbReference type="Pfam" id="PF02225">
    <property type="entry name" value="PA"/>
    <property type="match status" value="1"/>
</dbReference>
<dbReference type="EMBL" id="BOOJ01000068">
    <property type="protein sequence ID" value="GIH96627.1"/>
    <property type="molecule type" value="Genomic_DNA"/>
</dbReference>
<dbReference type="SUPFAM" id="SSF52025">
    <property type="entry name" value="PA domain"/>
    <property type="match status" value="1"/>
</dbReference>
<evidence type="ECO:0000259" key="10">
    <source>
        <dbReference type="Pfam" id="PF04389"/>
    </source>
</evidence>
<accession>A0A8J3SPN3</accession>
<evidence type="ECO:0000313" key="11">
    <source>
        <dbReference type="EMBL" id="GIH96627.1"/>
    </source>
</evidence>
<keyword evidence="2 11" id="KW-0031">Aminopeptidase</keyword>
<protein>
    <submittedName>
        <fullName evidence="11">Aminopeptidase</fullName>
    </submittedName>
</protein>
<gene>
    <name evidence="11" type="primary">lap_2</name>
    <name evidence="11" type="ORF">Psi01_72570</name>
</gene>
<dbReference type="InterPro" id="IPR046450">
    <property type="entry name" value="PA_dom_sf"/>
</dbReference>
<evidence type="ECO:0000256" key="4">
    <source>
        <dbReference type="ARBA" id="ARBA00022723"/>
    </source>
</evidence>
<feature type="domain" description="Peptidase M28" evidence="10">
    <location>
        <begin position="299"/>
        <end position="514"/>
    </location>
</feature>
<dbReference type="GO" id="GO:0008235">
    <property type="term" value="F:metalloexopeptidase activity"/>
    <property type="evidence" value="ECO:0007669"/>
    <property type="project" value="InterPro"/>
</dbReference>
<keyword evidence="4" id="KW-0479">Metal-binding</keyword>
<keyword evidence="5 8" id="KW-0732">Signal</keyword>
<sequence>MRTRAHWALPAVLVTASAVALSAAPVSALPAEPAPVVSAPVVSASSPPLEQAVRAARATQATRIARVIAPDPVLRRQMVTVPFVRRHLQTFQEIADANGGNRAAGTSGYDASAAYVAGRLRRAGYAVTLQEFEFPFFREITETTVSRVSPQPKVYTRETDFTTMVYSGSGRVTAAVRPVDLTLPPGAVNTSTSGCEAGDFAGFPPGDIALVQRGTCTFQVKAENAQAAGAGGVIIFNEGQEGEGDADRRRLLRGNLGAPNTRIPVVGTTFAIGQELSAPGTTVSLVANTQSDPKRRTRNVLAESRRGDPSKVVMVGAHLDSVDEGPGINDNGSGSAAVLETALKAAMLPTVNRLRFAFWGAEELGLLGSQHYVTSLPPEEKAKIKMYLNFDMIASPNYVFSIYDGDDSDAVGSPAGPPGSDEIEKFFESYYTAAGLPYTGDDFTGRSDYGPFIAAGIPSGGVFTGAEEIKTAEEAQRFGGTAGTAYDPCYHQACDTIDNIDARALTVNTGAIAAATFAYAYAADLPG</sequence>
<reference evidence="11 12" key="1">
    <citation type="submission" date="2021-01" db="EMBL/GenBank/DDBJ databases">
        <title>Whole genome shotgun sequence of Planobispora siamensis NBRC 107568.</title>
        <authorList>
            <person name="Komaki H."/>
            <person name="Tamura T."/>
        </authorList>
    </citation>
    <scope>NUCLEOTIDE SEQUENCE [LARGE SCALE GENOMIC DNA]</scope>
    <source>
        <strain evidence="11 12">NBRC 107568</strain>
    </source>
</reference>
<dbReference type="CDD" id="cd03876">
    <property type="entry name" value="M28_SGAP_like"/>
    <property type="match status" value="1"/>
</dbReference>
<comment type="similarity">
    <text evidence="1">Belongs to the peptidase M28 family. M28A subfamily.</text>
</comment>
<dbReference type="InterPro" id="IPR041756">
    <property type="entry name" value="M28_SGAP-like"/>
</dbReference>
<dbReference type="RefSeq" id="WP_239128281.1">
    <property type="nucleotide sequence ID" value="NZ_BOOJ01000068.1"/>
</dbReference>
<evidence type="ECO:0000313" key="12">
    <source>
        <dbReference type="Proteomes" id="UP000619788"/>
    </source>
</evidence>
<keyword evidence="3" id="KW-0645">Protease</keyword>
<dbReference type="InterPro" id="IPR007484">
    <property type="entry name" value="Peptidase_M28"/>
</dbReference>
<feature type="domain" description="PA" evidence="9">
    <location>
        <begin position="190"/>
        <end position="276"/>
    </location>
</feature>
<keyword evidence="6" id="KW-0378">Hydrolase</keyword>
<dbReference type="Gene3D" id="3.40.630.10">
    <property type="entry name" value="Zn peptidases"/>
    <property type="match status" value="2"/>
</dbReference>
<keyword evidence="7" id="KW-0862">Zinc</keyword>
<feature type="chain" id="PRO_5035153527" evidence="8">
    <location>
        <begin position="29"/>
        <end position="527"/>
    </location>
</feature>
<evidence type="ECO:0000259" key="9">
    <source>
        <dbReference type="Pfam" id="PF02225"/>
    </source>
</evidence>
<organism evidence="11 12">
    <name type="scientific">Planobispora siamensis</name>
    <dbReference type="NCBI Taxonomy" id="936338"/>
    <lineage>
        <taxon>Bacteria</taxon>
        <taxon>Bacillati</taxon>
        <taxon>Actinomycetota</taxon>
        <taxon>Actinomycetes</taxon>
        <taxon>Streptosporangiales</taxon>
        <taxon>Streptosporangiaceae</taxon>
        <taxon>Planobispora</taxon>
    </lineage>
</organism>